<evidence type="ECO:0000256" key="5">
    <source>
        <dbReference type="HAMAP-Rule" id="MF_03190"/>
    </source>
</evidence>
<feature type="binding site" evidence="5">
    <location>
        <position position="244"/>
    </location>
    <ligand>
        <name>Mg(2+)</name>
        <dbReference type="ChEBI" id="CHEBI:18420"/>
    </ligand>
</feature>
<comment type="subunit">
    <text evidence="5">Component of a multi-subunit COQ enzyme complex.</text>
</comment>
<gene>
    <name evidence="6" type="ORF">CYME_CMI016C</name>
</gene>
<dbReference type="GeneID" id="16993846"/>
<protein>
    <recommendedName>
        <fullName evidence="5">Ubiquinone biosynthesis O-methyltransferase, mitochondrial</fullName>
    </recommendedName>
    <alternativeName>
        <fullName evidence="5">3-demethylubiquinol 3-O-methyltransferase</fullName>
        <ecNumber evidence="5">2.1.1.64</ecNumber>
    </alternativeName>
    <alternativeName>
        <fullName evidence="5">3-demethylubiquinone 3-O-methyltransferase</fullName>
        <ecNumber evidence="5">2.1.1.-</ecNumber>
    </alternativeName>
    <alternativeName>
        <fullName evidence="5">Polyprenyldihydroxybenzoate methyltransferase</fullName>
        <ecNumber evidence="5">2.1.1.114</ecNumber>
    </alternativeName>
</protein>
<comment type="function">
    <text evidence="5">O-methyltransferase required for two non-consecutive steps during ubiquinone biosynthesis. Catalyzes the 2 O-methylation of 3,4-dihydroxy-5-(all-trans-polyprenyl)benzoic acid into 4-hydroxy-3-methoxy-5-(all-trans-polyprenyl)benzoic acid. Also catalyzes the last step of ubiquinone biosynthesis by mediating methylation of 3-demethylubiquinone into ubiquinone. Also able to mediate the methylation of 3-demethylubiquinol into ubiquinol.</text>
</comment>
<comment type="cofactor">
    <cofactor evidence="5">
        <name>Mg(2+)</name>
        <dbReference type="ChEBI" id="CHEBI:18420"/>
    </cofactor>
</comment>
<dbReference type="HAMAP" id="MF_00472">
    <property type="entry name" value="UbiG"/>
    <property type="match status" value="1"/>
</dbReference>
<dbReference type="EC" id="2.1.1.-" evidence="5"/>
<dbReference type="SUPFAM" id="SSF53335">
    <property type="entry name" value="S-adenosyl-L-methionine-dependent methyltransferases"/>
    <property type="match status" value="1"/>
</dbReference>
<dbReference type="Gene3D" id="3.40.50.150">
    <property type="entry name" value="Vaccinia Virus protein VP39"/>
    <property type="match status" value="1"/>
</dbReference>
<evidence type="ECO:0000256" key="3">
    <source>
        <dbReference type="ARBA" id="ARBA00022688"/>
    </source>
</evidence>
<dbReference type="GO" id="GO:0120537">
    <property type="term" value="F:3-demethylubiquinone 3-O-methyltransferase activity"/>
    <property type="evidence" value="ECO:0007669"/>
    <property type="project" value="RHEA"/>
</dbReference>
<proteinExistence type="inferred from homology"/>
<feature type="binding site" evidence="5">
    <location>
        <position position="149"/>
    </location>
    <ligand>
        <name>S-adenosyl-L-methionine</name>
        <dbReference type="ChEBI" id="CHEBI:59789"/>
    </ligand>
</feature>
<keyword evidence="3 5" id="KW-0831">Ubiquinone biosynthesis</keyword>
<dbReference type="GO" id="GO:0046872">
    <property type="term" value="F:metal ion binding"/>
    <property type="evidence" value="ECO:0007669"/>
    <property type="project" value="UniProtKB-KW"/>
</dbReference>
<dbReference type="STRING" id="280699.M1V7N3"/>
<keyword evidence="5" id="KW-0496">Mitochondrion</keyword>
<dbReference type="GO" id="GO:0031314">
    <property type="term" value="C:extrinsic component of mitochondrial inner membrane"/>
    <property type="evidence" value="ECO:0007669"/>
    <property type="project" value="UniProtKB-UniRule"/>
</dbReference>
<evidence type="ECO:0000256" key="2">
    <source>
        <dbReference type="ARBA" id="ARBA00022679"/>
    </source>
</evidence>
<dbReference type="RefSeq" id="XP_005536215.1">
    <property type="nucleotide sequence ID" value="XM_005536158.1"/>
</dbReference>
<keyword evidence="5" id="KW-0472">Membrane</keyword>
<comment type="subcellular location">
    <subcellularLocation>
        <location evidence="5">Mitochondrion inner membrane</location>
        <topology evidence="5">Peripheral membrane protein</topology>
        <orientation evidence="5">Matrix side</orientation>
    </subcellularLocation>
</comment>
<dbReference type="PANTHER" id="PTHR43464:SF19">
    <property type="entry name" value="UBIQUINONE BIOSYNTHESIS O-METHYLTRANSFERASE, MITOCHONDRIAL"/>
    <property type="match status" value="1"/>
</dbReference>
<dbReference type="EMBL" id="AP006491">
    <property type="protein sequence ID" value="BAM79929.1"/>
    <property type="molecule type" value="Genomic_DNA"/>
</dbReference>
<evidence type="ECO:0000256" key="1">
    <source>
        <dbReference type="ARBA" id="ARBA00022603"/>
    </source>
</evidence>
<dbReference type="eggNOG" id="KOG1270">
    <property type="taxonomic scope" value="Eukaryota"/>
</dbReference>
<comment type="pathway">
    <text evidence="5">Cofactor biosynthesis; ubiquinone biosynthesis.</text>
</comment>
<evidence type="ECO:0000256" key="4">
    <source>
        <dbReference type="ARBA" id="ARBA00022691"/>
    </source>
</evidence>
<sequence length="369" mass="40368">MQTPKGHVLAKLWFGLRCWRLSRTSNSVLPETRQRQWRWRWRYGLHSRGAHDASPRTSVDREQVKRFAEQARDWWNPTGPAGMLQRMNPARIEFIKEAVAGALDITHAPIGDDTHPGTATRSSFRSSARSAGSGCDTHHWARLRVLDVGCGAGLLSEALAALGAHVTAIDAAAEAIAIAQQRQAAMAALSSMTSSTSGMATMRASRARCLAERLAYRCASIEELLAERGNAASFDVVTALEVLEHVQNPLVFLGNLVQMLKPGGVLVISTLDRSIASFVVAILMAERVLGLVPRGTHDWSRFIQPEELTEALLTLGRSAGTGSEVACRGSRHSMEICRVAGLVWNPLSGGFARTRWTDVNYILAARKRR</sequence>
<evidence type="ECO:0000313" key="7">
    <source>
        <dbReference type="Proteomes" id="UP000007014"/>
    </source>
</evidence>
<dbReference type="AlphaFoldDB" id="M1V7N3"/>
<organism evidence="6 7">
    <name type="scientific">Cyanidioschyzon merolae (strain NIES-3377 / 10D)</name>
    <name type="common">Unicellular red alga</name>
    <dbReference type="NCBI Taxonomy" id="280699"/>
    <lineage>
        <taxon>Eukaryota</taxon>
        <taxon>Rhodophyta</taxon>
        <taxon>Bangiophyceae</taxon>
        <taxon>Cyanidiales</taxon>
        <taxon>Cyanidiaceae</taxon>
        <taxon>Cyanidioschyzon</taxon>
    </lineage>
</organism>
<dbReference type="KEGG" id="cme:CYME_CMI016C"/>
<comment type="catalytic activity">
    <reaction evidence="5">
        <text>a 3-demethylubiquinol + S-adenosyl-L-methionine = a ubiquinol + S-adenosyl-L-homocysteine + H(+)</text>
        <dbReference type="Rhea" id="RHEA:44380"/>
        <dbReference type="Rhea" id="RHEA-COMP:9566"/>
        <dbReference type="Rhea" id="RHEA-COMP:10914"/>
        <dbReference type="ChEBI" id="CHEBI:15378"/>
        <dbReference type="ChEBI" id="CHEBI:17976"/>
        <dbReference type="ChEBI" id="CHEBI:57856"/>
        <dbReference type="ChEBI" id="CHEBI:59789"/>
        <dbReference type="ChEBI" id="CHEBI:84422"/>
        <dbReference type="EC" id="2.1.1.64"/>
    </reaction>
</comment>
<dbReference type="Gramene" id="CMI016CT">
    <property type="protein sequence ID" value="CMI016CT"/>
    <property type="gene ID" value="CMI016C"/>
</dbReference>
<reference evidence="6 7" key="2">
    <citation type="journal article" date="2007" name="BMC Biol.">
        <title>A 100%-complete sequence reveals unusually simple genomic features in the hot-spring red alga Cyanidioschyzon merolae.</title>
        <authorList>
            <person name="Nozaki H."/>
            <person name="Takano H."/>
            <person name="Misumi O."/>
            <person name="Terasawa K."/>
            <person name="Matsuzaki M."/>
            <person name="Maruyama S."/>
            <person name="Nishida K."/>
            <person name="Yagisawa F."/>
            <person name="Yoshida Y."/>
            <person name="Fujiwara T."/>
            <person name="Takio S."/>
            <person name="Tamura K."/>
            <person name="Chung S.J."/>
            <person name="Nakamura S."/>
            <person name="Kuroiwa H."/>
            <person name="Tanaka K."/>
            <person name="Sato N."/>
            <person name="Kuroiwa T."/>
        </authorList>
    </citation>
    <scope>NUCLEOTIDE SEQUENCE [LARGE SCALE GENOMIC DNA]</scope>
    <source>
        <strain evidence="6 7">10D</strain>
    </source>
</reference>
<comment type="similarity">
    <text evidence="5">Belongs to the class I-like SAM-binding methyltransferase superfamily. UbiG/COQ3 family.</text>
</comment>
<dbReference type="UniPathway" id="UPA00232"/>
<comment type="catalytic activity">
    <reaction evidence="5">
        <text>a 3,4-dihydroxy-5-(all-trans-polyprenyl)benzoate + S-adenosyl-L-methionine = a 4-hydroxy-3-methoxy-5-(all-trans-polyprenyl)benzoate + S-adenosyl-L-homocysteine + H(+)</text>
        <dbReference type="Rhea" id="RHEA:44452"/>
        <dbReference type="Rhea" id="RHEA-COMP:10930"/>
        <dbReference type="Rhea" id="RHEA-COMP:10931"/>
        <dbReference type="ChEBI" id="CHEBI:15378"/>
        <dbReference type="ChEBI" id="CHEBI:57856"/>
        <dbReference type="ChEBI" id="CHEBI:59789"/>
        <dbReference type="ChEBI" id="CHEBI:64694"/>
        <dbReference type="ChEBI" id="CHEBI:84443"/>
        <dbReference type="EC" id="2.1.1.114"/>
    </reaction>
</comment>
<feature type="binding site" evidence="5">
    <location>
        <position position="170"/>
    </location>
    <ligand>
        <name>S-adenosyl-L-methionine</name>
        <dbReference type="ChEBI" id="CHEBI:59789"/>
    </ligand>
</feature>
<reference evidence="6 7" key="1">
    <citation type="journal article" date="2004" name="Nature">
        <title>Genome sequence of the ultrasmall unicellular red alga Cyanidioschyzon merolae 10D.</title>
        <authorList>
            <person name="Matsuzaki M."/>
            <person name="Misumi O."/>
            <person name="Shin-i T."/>
            <person name="Maruyama S."/>
            <person name="Takahara M."/>
            <person name="Miyagishima S."/>
            <person name="Mori T."/>
            <person name="Nishida K."/>
            <person name="Yagisawa F."/>
            <person name="Nishida K."/>
            <person name="Yoshida Y."/>
            <person name="Nishimura Y."/>
            <person name="Nakao S."/>
            <person name="Kobayashi T."/>
            <person name="Momoyama Y."/>
            <person name="Higashiyama T."/>
            <person name="Minoda A."/>
            <person name="Sano M."/>
            <person name="Nomoto H."/>
            <person name="Oishi K."/>
            <person name="Hayashi H."/>
            <person name="Ohta F."/>
            <person name="Nishizaka S."/>
            <person name="Haga S."/>
            <person name="Miura S."/>
            <person name="Morishita T."/>
            <person name="Kabeya Y."/>
            <person name="Terasawa K."/>
            <person name="Suzuki Y."/>
            <person name="Ishii Y."/>
            <person name="Asakawa S."/>
            <person name="Takano H."/>
            <person name="Ohta N."/>
            <person name="Kuroiwa H."/>
            <person name="Tanaka K."/>
            <person name="Shimizu N."/>
            <person name="Sugano S."/>
            <person name="Sato N."/>
            <person name="Nozaki H."/>
            <person name="Ogasawara N."/>
            <person name="Kohara Y."/>
            <person name="Kuroiwa T."/>
        </authorList>
    </citation>
    <scope>NUCLEOTIDE SEQUENCE [LARGE SCALE GENOMIC DNA]</scope>
    <source>
        <strain evidence="6 7">10D</strain>
    </source>
</reference>
<dbReference type="PANTHER" id="PTHR43464">
    <property type="entry name" value="METHYLTRANSFERASE"/>
    <property type="match status" value="1"/>
</dbReference>
<feature type="binding site" evidence="5">
    <location>
        <position position="245"/>
    </location>
    <ligand>
        <name>Mg(2+)</name>
        <dbReference type="ChEBI" id="CHEBI:18420"/>
    </ligand>
</feature>
<feature type="binding site" evidence="5">
    <location>
        <position position="240"/>
    </location>
    <ligand>
        <name>S-adenosyl-L-methionine</name>
        <dbReference type="ChEBI" id="CHEBI:59789"/>
    </ligand>
</feature>
<dbReference type="CDD" id="cd02440">
    <property type="entry name" value="AdoMet_MTases"/>
    <property type="match status" value="1"/>
</dbReference>
<feature type="binding site" evidence="5">
    <location>
        <position position="91"/>
    </location>
    <ligand>
        <name>S-adenosyl-L-methionine</name>
        <dbReference type="ChEBI" id="CHEBI:59789"/>
    </ligand>
</feature>
<dbReference type="GO" id="GO:0010420">
    <property type="term" value="F:polyprenyldihydroxybenzoate methyltransferase activity"/>
    <property type="evidence" value="ECO:0007669"/>
    <property type="project" value="UniProtKB-UniRule"/>
</dbReference>
<dbReference type="NCBIfam" id="TIGR01983">
    <property type="entry name" value="UbiG"/>
    <property type="match status" value="1"/>
</dbReference>
<feature type="binding site" evidence="5">
    <location>
        <position position="241"/>
    </location>
    <ligand>
        <name>Mg(2+)</name>
        <dbReference type="ChEBI" id="CHEBI:18420"/>
    </ligand>
</feature>
<dbReference type="GO" id="GO:0061542">
    <property type="term" value="F:3-demethylubiquinol 3-O-methyltransferase activity"/>
    <property type="evidence" value="ECO:0007669"/>
    <property type="project" value="UniProtKB-UniRule"/>
</dbReference>
<dbReference type="InterPro" id="IPR029063">
    <property type="entry name" value="SAM-dependent_MTases_sf"/>
</dbReference>
<accession>M1V7N3</accession>
<keyword evidence="2 5" id="KW-0808">Transferase</keyword>
<dbReference type="InterPro" id="IPR010233">
    <property type="entry name" value="UbiG_MeTrfase"/>
</dbReference>
<dbReference type="Pfam" id="PF13489">
    <property type="entry name" value="Methyltransf_23"/>
    <property type="match status" value="1"/>
</dbReference>
<dbReference type="EC" id="2.1.1.64" evidence="5"/>
<dbReference type="GO" id="GO:0032259">
    <property type="term" value="P:methylation"/>
    <property type="evidence" value="ECO:0007669"/>
    <property type="project" value="UniProtKB-KW"/>
</dbReference>
<keyword evidence="1 5" id="KW-0489">Methyltransferase</keyword>
<name>M1V7N3_CYAM1</name>
<keyword evidence="5" id="KW-0460">Magnesium</keyword>
<dbReference type="Proteomes" id="UP000007014">
    <property type="component" value="Chromosome 9"/>
</dbReference>
<keyword evidence="4 5" id="KW-0949">S-adenosyl-L-methionine</keyword>
<keyword evidence="5" id="KW-0479">Metal-binding</keyword>
<dbReference type="OMA" id="NEVRHFN"/>
<dbReference type="OrthoDB" id="3265906at2759"/>
<dbReference type="EC" id="2.1.1.114" evidence="5"/>
<comment type="catalytic activity">
    <reaction evidence="5">
        <text>a 3-demethylubiquinone + S-adenosyl-L-methionine = a ubiquinone + S-adenosyl-L-homocysteine</text>
        <dbReference type="Rhea" id="RHEA:81215"/>
        <dbReference type="Rhea" id="RHEA-COMP:9565"/>
        <dbReference type="Rhea" id="RHEA-COMP:19654"/>
        <dbReference type="ChEBI" id="CHEBI:16389"/>
        <dbReference type="ChEBI" id="CHEBI:57856"/>
        <dbReference type="ChEBI" id="CHEBI:59789"/>
        <dbReference type="ChEBI" id="CHEBI:231825"/>
    </reaction>
</comment>
<keyword evidence="7" id="KW-1185">Reference proteome</keyword>
<dbReference type="HOGENOM" id="CLU_042432_3_1_1"/>
<keyword evidence="5" id="KW-0999">Mitochondrion inner membrane</keyword>
<evidence type="ECO:0000313" key="6">
    <source>
        <dbReference type="EMBL" id="BAM79929.1"/>
    </source>
</evidence>